<accession>A0A378JMR2</accession>
<keyword evidence="4" id="KW-1185">Reference proteome</keyword>
<feature type="region of interest" description="Disordered" evidence="1">
    <location>
        <begin position="475"/>
        <end position="498"/>
    </location>
</feature>
<evidence type="ECO:0000313" key="4">
    <source>
        <dbReference type="Proteomes" id="UP000254794"/>
    </source>
</evidence>
<keyword evidence="2" id="KW-0732">Signal</keyword>
<dbReference type="AlphaFoldDB" id="A0A378JMR2"/>
<dbReference type="OrthoDB" id="5634380at2"/>
<evidence type="ECO:0000313" key="3">
    <source>
        <dbReference type="EMBL" id="STX52535.1"/>
    </source>
</evidence>
<gene>
    <name evidence="3" type="ORF">NCTC13316_02651</name>
</gene>
<dbReference type="EMBL" id="UGOD01000001">
    <property type="protein sequence ID" value="STX52535.1"/>
    <property type="molecule type" value="Genomic_DNA"/>
</dbReference>
<evidence type="ECO:0000256" key="2">
    <source>
        <dbReference type="SAM" id="SignalP"/>
    </source>
</evidence>
<sequence length="498" mass="53501">MKLKYLVSSMLLALSSTVIASQSTPANITPAPNNNTDDEVSKIATYLQNLGQYFGYDLTQYCTSGGPCSNNSSTGNSNNTANTSGTGTTSASQTFSNTLVDQNTAYSAQLNLYNTVLGATVGGGTGNNEAPSAAQNANPIVPTTLTSNSNLSGFSIINTLSGQTFSNPPYSNPSSQASSVSPLIDQQTYQPDPVSQAILNILATPNYTFCVESGSNLISQKCPYLYRENIIKNVVGPLPGTQKVFTAEANAPLIPQLNINTLISPLLYSTTSNSNTNQTTSNSGFDDLTTPVLTAKTQVQQAENFIRYATGAVLPVSLPDWNTYNNLLSQALNFSKSTPIAQQQEAYARLSTYLARLRSYAAQTSVGISNLYYIMSKRLPQSPSGQQGAQTSQALNEYIMASWRLYNPQAQGTSNNPGQQQWLTQINQASSASVQKEIAVLLAEINYQLYLMRQQQERILLTNSMFLLQFSSQTQPDGSTLTGDTSTTNANNLSNTSQ</sequence>
<proteinExistence type="predicted"/>
<feature type="signal peptide" evidence="2">
    <location>
        <begin position="1"/>
        <end position="20"/>
    </location>
</feature>
<dbReference type="RefSeq" id="WP_115332088.1">
    <property type="nucleotide sequence ID" value="NZ_CAAAHP010000006.1"/>
</dbReference>
<protein>
    <submittedName>
        <fullName evidence="3">IcmX (IcmY)</fullName>
    </submittedName>
</protein>
<feature type="chain" id="PRO_5017078632" evidence="2">
    <location>
        <begin position="21"/>
        <end position="498"/>
    </location>
</feature>
<evidence type="ECO:0000256" key="1">
    <source>
        <dbReference type="SAM" id="MobiDB-lite"/>
    </source>
</evidence>
<feature type="compositionally biased region" description="Low complexity" evidence="1">
    <location>
        <begin position="477"/>
        <end position="498"/>
    </location>
</feature>
<dbReference type="NCBIfam" id="NF038225">
    <property type="entry name" value="IcmX_IVB"/>
    <property type="match status" value="1"/>
</dbReference>
<feature type="region of interest" description="Disordered" evidence="1">
    <location>
        <begin position="68"/>
        <end position="91"/>
    </location>
</feature>
<feature type="region of interest" description="Disordered" evidence="1">
    <location>
        <begin position="166"/>
        <end position="185"/>
    </location>
</feature>
<dbReference type="Proteomes" id="UP000254794">
    <property type="component" value="Unassembled WGS sequence"/>
</dbReference>
<organism evidence="3 4">
    <name type="scientific">Legionella busanensis</name>
    <dbReference type="NCBI Taxonomy" id="190655"/>
    <lineage>
        <taxon>Bacteria</taxon>
        <taxon>Pseudomonadati</taxon>
        <taxon>Pseudomonadota</taxon>
        <taxon>Gammaproteobacteria</taxon>
        <taxon>Legionellales</taxon>
        <taxon>Legionellaceae</taxon>
        <taxon>Legionella</taxon>
    </lineage>
</organism>
<feature type="compositionally biased region" description="Low complexity" evidence="1">
    <location>
        <begin position="166"/>
        <end position="182"/>
    </location>
</feature>
<name>A0A378JMR2_9GAMM</name>
<reference evidence="3 4" key="1">
    <citation type="submission" date="2018-06" db="EMBL/GenBank/DDBJ databases">
        <authorList>
            <consortium name="Pathogen Informatics"/>
            <person name="Doyle S."/>
        </authorList>
    </citation>
    <scope>NUCLEOTIDE SEQUENCE [LARGE SCALE GENOMIC DNA]</scope>
    <source>
        <strain evidence="3 4">NCTC13316</strain>
    </source>
</reference>